<proteinExistence type="inferred from homology"/>
<dbReference type="PANTHER" id="PTHR31616:SF0">
    <property type="entry name" value="GLUCAN 1,4-ALPHA-GLUCOSIDASE"/>
    <property type="match status" value="1"/>
</dbReference>
<dbReference type="InterPro" id="IPR012341">
    <property type="entry name" value="6hp_glycosidase-like_sf"/>
</dbReference>
<comment type="similarity">
    <text evidence="1">Belongs to the glycosyl hydrolase 15 family.</text>
</comment>
<dbReference type="STRING" id="1514971.AUR64_07270"/>
<dbReference type="PANTHER" id="PTHR31616">
    <property type="entry name" value="TREHALASE"/>
    <property type="match status" value="1"/>
</dbReference>
<sequence>MRAAFTPIGEYGVVGNLETCALVAPDGSVEWLPFPALDSASVFASMLDLDRGGRFRIGPVGEFDAERQYLSRTNVLQTTFHTDSGTATVTDFMPIPDETPGTHRALYRRVACTEGSVDMRVEFAPRFDYGRLGARFERTEQGVRAVVEGDPEECETVTDDGPDGYVPLYLDCSTPLSTGERDTATTTLALERDETEWFVLRADDPESDDSADSADSADSSQPPQLPDPTAVLDATVEYWREWIHSCETADCIFDGPWHDVTVRSGLTLKLLTNHEAGSIAAAATTSLPEDIGGVRNWDYRFSWLRDSAFTVQALSNLGHVDEASAYFEWLLGLCQVDDPTEIQPVYGLHGETELDEQERDYLTGYRRSKPVRVGNDAAGQTQLDIYGQLVLAVAETARYGESVTPDDWTALCRIIEHVREVWTDPDAGIWEVRDGPKQFVHSKVMCWVALDRGIELAETFDRDAPLDDWRETRDEIREEVLDRGYSDELGSFTQTYDGDSLDATALLIPVLGFLPFDDERVEGTIEAIRERLEDDSGLVARYDGDDGLPGEEGAFVLCSFWLVDALVLSGRVDDARELFERLVEWTGPLGLLAEELDSESGRQLGNFPQAFSHIGLINSALYLGAAMGYDTPGPAPMGMRLENGSAH</sequence>
<dbReference type="InterPro" id="IPR011613">
    <property type="entry name" value="GH15-like"/>
</dbReference>
<organism evidence="5 6">
    <name type="scientific">Haloprofundus marisrubri</name>
    <dbReference type="NCBI Taxonomy" id="1514971"/>
    <lineage>
        <taxon>Archaea</taxon>
        <taxon>Methanobacteriati</taxon>
        <taxon>Methanobacteriota</taxon>
        <taxon>Stenosarchaea group</taxon>
        <taxon>Halobacteria</taxon>
        <taxon>Halobacteriales</taxon>
        <taxon>Haloferacaceae</taxon>
        <taxon>Haloprofundus</taxon>
    </lineage>
</organism>
<dbReference type="OrthoDB" id="36362at2157"/>
<dbReference type="GO" id="GO:0004553">
    <property type="term" value="F:hydrolase activity, hydrolyzing O-glycosyl compounds"/>
    <property type="evidence" value="ECO:0007669"/>
    <property type="project" value="TreeGrafter"/>
</dbReference>
<name>A0A0W1RCJ3_9EURY</name>
<dbReference type="Pfam" id="PF00723">
    <property type="entry name" value="Glyco_hydro_15"/>
    <property type="match status" value="1"/>
</dbReference>
<evidence type="ECO:0000259" key="4">
    <source>
        <dbReference type="Pfam" id="PF19291"/>
    </source>
</evidence>
<keyword evidence="6" id="KW-1185">Reference proteome</keyword>
<dbReference type="Gene3D" id="1.50.10.10">
    <property type="match status" value="1"/>
</dbReference>
<dbReference type="GO" id="GO:0005975">
    <property type="term" value="P:carbohydrate metabolic process"/>
    <property type="evidence" value="ECO:0007669"/>
    <property type="project" value="InterPro"/>
</dbReference>
<dbReference type="AlphaFoldDB" id="A0A0W1RCJ3"/>
<dbReference type="EMBL" id="LOPU01000016">
    <property type="protein sequence ID" value="KTG10964.1"/>
    <property type="molecule type" value="Genomic_DNA"/>
</dbReference>
<evidence type="ECO:0000259" key="3">
    <source>
        <dbReference type="Pfam" id="PF00723"/>
    </source>
</evidence>
<feature type="domain" description="GH15-like" evidence="3">
    <location>
        <begin position="259"/>
        <end position="620"/>
    </location>
</feature>
<dbReference type="Proteomes" id="UP000054387">
    <property type="component" value="Unassembled WGS sequence"/>
</dbReference>
<comment type="caution">
    <text evidence="5">The sequence shown here is derived from an EMBL/GenBank/DDBJ whole genome shotgun (WGS) entry which is preliminary data.</text>
</comment>
<evidence type="ECO:0000256" key="1">
    <source>
        <dbReference type="ARBA" id="ARBA00006188"/>
    </source>
</evidence>
<dbReference type="InterPro" id="IPR008928">
    <property type="entry name" value="6-hairpin_glycosidase_sf"/>
</dbReference>
<dbReference type="Pfam" id="PF19291">
    <property type="entry name" value="TREH_N"/>
    <property type="match status" value="1"/>
</dbReference>
<evidence type="ECO:0000256" key="2">
    <source>
        <dbReference type="SAM" id="MobiDB-lite"/>
    </source>
</evidence>
<evidence type="ECO:0000313" key="6">
    <source>
        <dbReference type="Proteomes" id="UP000054387"/>
    </source>
</evidence>
<accession>A0A0W1RCJ3</accession>
<protein>
    <submittedName>
        <fullName evidence="5">Glycoside hydrolase family 15</fullName>
    </submittedName>
</protein>
<gene>
    <name evidence="5" type="ORF">AUR64_07270</name>
</gene>
<dbReference type="SUPFAM" id="SSF48208">
    <property type="entry name" value="Six-hairpin glycosidases"/>
    <property type="match status" value="1"/>
</dbReference>
<evidence type="ECO:0000313" key="5">
    <source>
        <dbReference type="EMBL" id="KTG10964.1"/>
    </source>
</evidence>
<feature type="domain" description="Trehalase-like N-terminal" evidence="4">
    <location>
        <begin position="6"/>
        <end position="151"/>
    </location>
</feature>
<keyword evidence="5" id="KW-0378">Hydrolase</keyword>
<reference evidence="5 6" key="1">
    <citation type="submission" date="2015-12" db="EMBL/GenBank/DDBJ databases">
        <title>Haloprofundus marisrubri gen. nov., sp. nov., an extremely halophilic archaeon isolated from the Discovery deep brine-seawater interface in the Red Sea.</title>
        <authorList>
            <person name="Zhang G."/>
            <person name="Stingl U."/>
            <person name="Rashid M."/>
        </authorList>
    </citation>
    <scope>NUCLEOTIDE SEQUENCE [LARGE SCALE GENOMIC DNA]</scope>
    <source>
        <strain evidence="5 6">SB9</strain>
    </source>
</reference>
<dbReference type="RefSeq" id="WP_058580763.1">
    <property type="nucleotide sequence ID" value="NZ_LOPU01000016.1"/>
</dbReference>
<dbReference type="InterPro" id="IPR045582">
    <property type="entry name" value="Trehalase-like_N"/>
</dbReference>
<feature type="region of interest" description="Disordered" evidence="2">
    <location>
        <begin position="204"/>
        <end position="228"/>
    </location>
</feature>